<proteinExistence type="predicted"/>
<reference evidence="4 7" key="3">
    <citation type="submission" date="2014-10" db="EMBL/GenBank/DDBJ databases">
        <title>Pan-genome analysis of Brazilian lineage A amoebal mimiviruses.</title>
        <authorList>
            <person name="Assis F.L."/>
            <person name="Abrahao J.S."/>
            <person name="Kroon E.G."/>
            <person name="Dornas F.P."/>
            <person name="Andrade K.R."/>
            <person name="Borato P.V.M."/>
            <person name="Pilotto M.R."/>
            <person name="Benamar S."/>
            <person name="LaScola B."/>
            <person name="Colson P."/>
        </authorList>
    </citation>
    <scope>NUCLEOTIDE SEQUENCE [LARGE SCALE GENOMIC DNA]</scope>
    <source>
        <strain evidence="4 7">Amazonia</strain>
    </source>
</reference>
<dbReference type="Proteomes" id="UP000274448">
    <property type="component" value="Segment"/>
</dbReference>
<dbReference type="Proteomes" id="UP000201519">
    <property type="component" value="Segment"/>
</dbReference>
<feature type="compositionally biased region" description="Acidic residues" evidence="1">
    <location>
        <begin position="237"/>
        <end position="247"/>
    </location>
</feature>
<dbReference type="KEGG" id="vg:9925156"/>
<evidence type="ECO:0000313" key="3">
    <source>
        <dbReference type="EMBL" id="AEJ34768.1"/>
    </source>
</evidence>
<evidence type="ECO:0000256" key="1">
    <source>
        <dbReference type="SAM" id="MobiDB-lite"/>
    </source>
</evidence>
<keyword evidence="5" id="KW-1185">Reference proteome</keyword>
<organism evidence="2 5">
    <name type="scientific">Acanthamoeba polyphaga mimivirus</name>
    <name type="common">APMV</name>
    <dbReference type="NCBI Taxonomy" id="212035"/>
    <lineage>
        <taxon>Viruses</taxon>
        <taxon>Varidnaviria</taxon>
        <taxon>Bamfordvirae</taxon>
        <taxon>Nucleocytoviricota</taxon>
        <taxon>Megaviricetes</taxon>
        <taxon>Imitervirales</taxon>
        <taxon>Mimiviridae</taxon>
        <taxon>Megamimivirinae</taxon>
        <taxon>Mimivirus</taxon>
        <taxon>Mimivirus bradfordmassiliense</taxon>
    </lineage>
</organism>
<reference evidence="3 6" key="1">
    <citation type="journal article" date="2011" name="Proc. Natl. Acad. Sci. U.S.A.">
        <title>Mimivirus shows dramatic genome reduction after intraamoebal culture.</title>
        <authorList>
            <person name="Boyer M."/>
            <person name="Azza S."/>
            <person name="Barrassi L."/>
            <person name="Klose T."/>
            <person name="Campocasso A."/>
            <person name="Pagnier I."/>
            <person name="Fournous G."/>
            <person name="Borg A."/>
            <person name="Robert C."/>
            <person name="Zhang X."/>
            <person name="Desnues C."/>
            <person name="Henrissat B."/>
            <person name="Rossmann M.G."/>
            <person name="La Scola B."/>
            <person name="Raoult D."/>
        </authorList>
    </citation>
    <scope>NUCLEOTIDE SEQUENCE [LARGE SCALE GENOMIC DNA]</scope>
    <source>
        <strain evidence="3">M4</strain>
    </source>
</reference>
<sequence>MEYIIQEINSSYLIVGYIDDNDPKENFVEQFIDEFIDKHNKNIIADIICLRIVRNPNEIDLYVLCRSNINLKILDSRFKNINDAILHICSDNLFLPFEQVDDYGIISLLNNRTNIETGTITMLGKKLNYSLIKTESVDKTWLEGSYLELIKRKFIESPFITFETISDAIEYDDKKEDIITLKQYIMIYNDKTITNPENRLQYAVFSDSKGFLIFDDNREFNQIFNNHINYIVHSESSDEEDNDDDIINNDTNNDINNDDIEIKT</sequence>
<dbReference type="GeneID" id="9925156"/>
<accession>E3VYQ0</accession>
<name>A0A0G2YBB8_MIMIV</name>
<evidence type="ECO:0000313" key="2">
    <source>
        <dbReference type="EMBL" id="ADO18686.1"/>
    </source>
</evidence>
<dbReference type="EMBL" id="HQ336222">
    <property type="protein sequence ID" value="ADO18686.1"/>
    <property type="molecule type" value="Genomic_DNA"/>
</dbReference>
<protein>
    <submittedName>
        <fullName evidence="3">Uncharacterized protein R522</fullName>
    </submittedName>
</protein>
<organismHost>
    <name type="scientific">Acanthamoeba polyphaga</name>
    <name type="common">Amoeba</name>
    <dbReference type="NCBI Taxonomy" id="5757"/>
</organismHost>
<evidence type="ECO:0000313" key="6">
    <source>
        <dbReference type="Proteomes" id="UP000240552"/>
    </source>
</evidence>
<dbReference type="Proteomes" id="UP000240552">
    <property type="component" value="Segment"/>
</dbReference>
<feature type="region of interest" description="Disordered" evidence="1">
    <location>
        <begin position="235"/>
        <end position="264"/>
    </location>
</feature>
<reference evidence="2 5" key="2">
    <citation type="journal article" date="2011" name="Virol. J.">
        <title>Breaking the 1000-gene barrier for Mimivirus using ultra-deep genome and transcriptome sequencing.</title>
        <authorList>
            <person name="Legendre M."/>
            <person name="Santini S."/>
            <person name="Rico A."/>
            <person name="Abergel C."/>
            <person name="Claverie J.M."/>
        </authorList>
    </citation>
    <scope>NUCLEOTIDE SEQUENCE [LARGE SCALE GENOMIC DNA]</scope>
</reference>
<evidence type="ECO:0000313" key="4">
    <source>
        <dbReference type="EMBL" id="AKI81197.1"/>
    </source>
</evidence>
<dbReference type="RefSeq" id="YP_003987036.1">
    <property type="nucleotide sequence ID" value="NC_014649.1"/>
</dbReference>
<dbReference type="EMBL" id="KM982403">
    <property type="protein sequence ID" value="AKI81197.1"/>
    <property type="molecule type" value="Genomic_DNA"/>
</dbReference>
<evidence type="ECO:0000313" key="7">
    <source>
        <dbReference type="Proteomes" id="UP000274448"/>
    </source>
</evidence>
<dbReference type="EMBL" id="JN036606">
    <property type="protein sequence ID" value="AEJ34768.1"/>
    <property type="molecule type" value="Genomic_DNA"/>
</dbReference>
<gene>
    <name evidence="2" type="primary">R522</name>
    <name evidence="3" type="ORF">MIMI_R522</name>
</gene>
<evidence type="ECO:0000313" key="5">
    <source>
        <dbReference type="Proteomes" id="UP000201519"/>
    </source>
</evidence>
<accession>A0A0G2YBB8</accession>